<keyword evidence="1" id="KW-0732">Signal</keyword>
<evidence type="ECO:0000313" key="3">
    <source>
        <dbReference type="Proteomes" id="UP000622533"/>
    </source>
</evidence>
<dbReference type="Proteomes" id="UP000622533">
    <property type="component" value="Unassembled WGS sequence"/>
</dbReference>
<sequence length="159" mass="17259">MKKSIYAGAAFFLIVTSSFPSAWGSENKDNFKVSYIGNGVAFPSTVGFSGATHEFQVHVQGQSLSELAIDLPDGVSINKGIEIQNQSGKKIDAQVSVNNQTATVIFSQSVEPQTTLLVKVQGVNTSFRSHVWLYRVYGKMPNLTAQIPLGTARIQTYGR</sequence>
<accession>A0A8J6ZYR5</accession>
<comment type="caution">
    <text evidence="2">The sequence shown here is derived from an EMBL/GenBank/DDBJ whole genome shotgun (WGS) entry which is preliminary data.</text>
</comment>
<evidence type="ECO:0008006" key="4">
    <source>
        <dbReference type="Google" id="ProtNLM"/>
    </source>
</evidence>
<reference evidence="2" key="1">
    <citation type="submission" date="2020-10" db="EMBL/GenBank/DDBJ databases">
        <authorList>
            <person name="Castelo-Branco R."/>
            <person name="Eusebio N."/>
            <person name="Adriana R."/>
            <person name="Vieira A."/>
            <person name="Brugerolle De Fraissinette N."/>
            <person name="Rezende De Castro R."/>
            <person name="Schneider M.P."/>
            <person name="Vasconcelos V."/>
            <person name="Leao P.N."/>
        </authorList>
    </citation>
    <scope>NUCLEOTIDE SEQUENCE</scope>
    <source>
        <strain evidence="2">LEGE 12446</strain>
    </source>
</reference>
<gene>
    <name evidence="2" type="ORF">IQ276_09380</name>
</gene>
<dbReference type="RefSeq" id="WP_193915438.1">
    <property type="nucleotide sequence ID" value="NZ_JADEXS020000002.1"/>
</dbReference>
<organism evidence="2 3">
    <name type="scientific">Desmonostoc muscorum LEGE 12446</name>
    <dbReference type="NCBI Taxonomy" id="1828758"/>
    <lineage>
        <taxon>Bacteria</taxon>
        <taxon>Bacillati</taxon>
        <taxon>Cyanobacteriota</taxon>
        <taxon>Cyanophyceae</taxon>
        <taxon>Nostocales</taxon>
        <taxon>Nostocaceae</taxon>
        <taxon>Desmonostoc</taxon>
    </lineage>
</organism>
<feature type="signal peptide" evidence="1">
    <location>
        <begin position="1"/>
        <end position="22"/>
    </location>
</feature>
<feature type="chain" id="PRO_5035225128" description="DUF2808 domain-containing protein" evidence="1">
    <location>
        <begin position="23"/>
        <end position="159"/>
    </location>
</feature>
<proteinExistence type="predicted"/>
<keyword evidence="3" id="KW-1185">Reference proteome</keyword>
<name>A0A8J6ZYR5_DESMC</name>
<evidence type="ECO:0000313" key="2">
    <source>
        <dbReference type="EMBL" id="MBE9022631.1"/>
    </source>
</evidence>
<evidence type="ECO:0000256" key="1">
    <source>
        <dbReference type="SAM" id="SignalP"/>
    </source>
</evidence>
<protein>
    <recommendedName>
        <fullName evidence="4">DUF2808 domain-containing protein</fullName>
    </recommendedName>
</protein>
<dbReference type="EMBL" id="JADEXS010000093">
    <property type="protein sequence ID" value="MBE9022631.1"/>
    <property type="molecule type" value="Genomic_DNA"/>
</dbReference>
<dbReference type="AlphaFoldDB" id="A0A8J6ZYR5"/>